<reference evidence="3 4" key="1">
    <citation type="journal article" date="2015" name="Genome Announc.">
        <title>Expanding the biotechnology potential of lactobacilli through comparative genomics of 213 strains and associated genera.</title>
        <authorList>
            <person name="Sun Z."/>
            <person name="Harris H.M."/>
            <person name="McCann A."/>
            <person name="Guo C."/>
            <person name="Argimon S."/>
            <person name="Zhang W."/>
            <person name="Yang X."/>
            <person name="Jeffery I.B."/>
            <person name="Cooney J.C."/>
            <person name="Kagawa T.F."/>
            <person name="Liu W."/>
            <person name="Song Y."/>
            <person name="Salvetti E."/>
            <person name="Wrobel A."/>
            <person name="Rasinkangas P."/>
            <person name="Parkhill J."/>
            <person name="Rea M.C."/>
            <person name="O'Sullivan O."/>
            <person name="Ritari J."/>
            <person name="Douillard F.P."/>
            <person name="Paul Ross R."/>
            <person name="Yang R."/>
            <person name="Briner A.E."/>
            <person name="Felis G.E."/>
            <person name="de Vos W.M."/>
            <person name="Barrangou R."/>
            <person name="Klaenhammer T.R."/>
            <person name="Caufield P.W."/>
            <person name="Cui Y."/>
            <person name="Zhang H."/>
            <person name="O'Toole P.W."/>
        </authorList>
    </citation>
    <scope>NUCLEOTIDE SEQUENCE [LARGE SCALE GENOMIC DNA]</scope>
    <source>
        <strain evidence="3 4">DSM 14500</strain>
    </source>
</reference>
<feature type="domain" description="Primase C-terminal 1" evidence="1">
    <location>
        <begin position="190"/>
        <end position="257"/>
    </location>
</feature>
<name>A0A0R1QQW3_9LACO</name>
<dbReference type="Pfam" id="PF09250">
    <property type="entry name" value="Prim-Pol"/>
    <property type="match status" value="1"/>
</dbReference>
<dbReference type="Pfam" id="PF08708">
    <property type="entry name" value="PriCT_1"/>
    <property type="match status" value="1"/>
</dbReference>
<evidence type="ECO:0000313" key="3">
    <source>
        <dbReference type="EMBL" id="KRL43547.1"/>
    </source>
</evidence>
<dbReference type="STRING" id="1423770.FD29_GL000793"/>
<dbReference type="InterPro" id="IPR015330">
    <property type="entry name" value="DNA_primase/pol_bifunc_N"/>
</dbReference>
<accession>A0A0R1QQW3</accession>
<feature type="domain" description="DNA primase/polymerase bifunctional N-terminal" evidence="2">
    <location>
        <begin position="2"/>
        <end position="161"/>
    </location>
</feature>
<dbReference type="SMART" id="SM00942">
    <property type="entry name" value="PriCT_1"/>
    <property type="match status" value="1"/>
</dbReference>
<gene>
    <name evidence="3" type="ORF">FD29_GL000793</name>
</gene>
<organism evidence="3 4">
    <name type="scientific">Companilactobacillus mindensis DSM 14500</name>
    <dbReference type="NCBI Taxonomy" id="1423770"/>
    <lineage>
        <taxon>Bacteria</taxon>
        <taxon>Bacillati</taxon>
        <taxon>Bacillota</taxon>
        <taxon>Bacilli</taxon>
        <taxon>Lactobacillales</taxon>
        <taxon>Lactobacillaceae</taxon>
        <taxon>Companilactobacillus</taxon>
    </lineage>
</organism>
<dbReference type="PATRIC" id="fig|1423770.3.peg.815"/>
<evidence type="ECO:0000259" key="2">
    <source>
        <dbReference type="SMART" id="SM00943"/>
    </source>
</evidence>
<dbReference type="AlphaFoldDB" id="A0A0R1QQW3"/>
<keyword evidence="4" id="KW-1185">Reference proteome</keyword>
<evidence type="ECO:0000259" key="1">
    <source>
        <dbReference type="SMART" id="SM00942"/>
    </source>
</evidence>
<dbReference type="Proteomes" id="UP000050872">
    <property type="component" value="Unassembled WGS sequence"/>
</dbReference>
<sequence length="262" mass="29054">MALELAKRNIYYYPTAPGSKSGMKDTHGFNDAVNDDSMAQEWFQETNNNIGINLKKSGLMVVDVDMHGNGNGRHNLLKVFQTYGRLPDDTLIERTPHNGIHYFFKVPGGTDVKSKTSAFFDQSGIDLMCNNILIAPSTIDGSSYAHVSGSYDDIKQAPTWLLSFVQNKSANNPSLNVPRLKKYTGALLDKIVKGTTYDDHNRNNFITSIAGSMLAVGTDASNVYKLLSVINQNFISPPLPQKELDTIYSSVVSRELRRLKVK</sequence>
<dbReference type="InterPro" id="IPR014820">
    <property type="entry name" value="PriCT_1"/>
</dbReference>
<comment type="caution">
    <text evidence="3">The sequence shown here is derived from an EMBL/GenBank/DDBJ whole genome shotgun (WGS) entry which is preliminary data.</text>
</comment>
<proteinExistence type="predicted"/>
<protein>
    <submittedName>
        <fullName evidence="3">Prophage lp3 protein 7</fullName>
    </submittedName>
</protein>
<evidence type="ECO:0000313" key="4">
    <source>
        <dbReference type="Proteomes" id="UP000050872"/>
    </source>
</evidence>
<dbReference type="EMBL" id="AZEZ01000078">
    <property type="protein sequence ID" value="KRL43547.1"/>
    <property type="molecule type" value="Genomic_DNA"/>
</dbReference>
<dbReference type="SUPFAM" id="SSF56747">
    <property type="entry name" value="Prim-pol domain"/>
    <property type="match status" value="1"/>
</dbReference>
<dbReference type="CDD" id="cd04859">
    <property type="entry name" value="Prim_Pol"/>
    <property type="match status" value="1"/>
</dbReference>
<dbReference type="SMART" id="SM00943">
    <property type="entry name" value="Prim-Pol"/>
    <property type="match status" value="1"/>
</dbReference>